<evidence type="ECO:0000256" key="2">
    <source>
        <dbReference type="ARBA" id="ARBA00023004"/>
    </source>
</evidence>
<accession>A0A089LG13</accession>
<keyword evidence="1" id="KW-0479">Metal-binding</keyword>
<dbReference type="HOGENOM" id="CLU_068049_1_0_9"/>
<dbReference type="SUPFAM" id="SSF52218">
    <property type="entry name" value="Flavoproteins"/>
    <property type="match status" value="1"/>
</dbReference>
<keyword evidence="2" id="KW-0408">Iron</keyword>
<name>A0A089LG13_PAEBO</name>
<dbReference type="PROSITE" id="PS00198">
    <property type="entry name" value="4FE4S_FER_1"/>
    <property type="match status" value="2"/>
</dbReference>
<reference evidence="5" key="1">
    <citation type="submission" date="2014-08" db="EMBL/GenBank/DDBJ databases">
        <title>Comparative genomics of the Paenibacillus odorifer group.</title>
        <authorList>
            <person name="den Bakker H.C."/>
            <person name="Tsai Y.-C.Y.-C."/>
            <person name="Martin N."/>
            <person name="Korlach J."/>
            <person name="Wiedmann M."/>
        </authorList>
    </citation>
    <scope>NUCLEOTIDE SEQUENCE [LARGE SCALE GENOMIC DNA]</scope>
    <source>
        <strain evidence="5">DSM 13188</strain>
    </source>
</reference>
<evidence type="ECO:0000313" key="6">
    <source>
        <dbReference type="Proteomes" id="UP000029518"/>
    </source>
</evidence>
<organism evidence="5 6">
    <name type="scientific">Paenibacillus borealis</name>
    <dbReference type="NCBI Taxonomy" id="160799"/>
    <lineage>
        <taxon>Bacteria</taxon>
        <taxon>Bacillati</taxon>
        <taxon>Bacillota</taxon>
        <taxon>Bacilli</taxon>
        <taxon>Bacillales</taxon>
        <taxon>Paenibacillaceae</taxon>
        <taxon>Paenibacillus</taxon>
    </lineage>
</organism>
<dbReference type="EMBL" id="CP009285">
    <property type="protein sequence ID" value="AIQ60416.1"/>
    <property type="molecule type" value="Genomic_DNA"/>
</dbReference>
<feature type="domain" description="4Fe-4S ferredoxin-type" evidence="4">
    <location>
        <begin position="184"/>
        <end position="213"/>
    </location>
</feature>
<dbReference type="SUPFAM" id="SSF54862">
    <property type="entry name" value="4Fe-4S ferredoxins"/>
    <property type="match status" value="1"/>
</dbReference>
<gene>
    <name evidence="5" type="ORF">PBOR_28275</name>
</gene>
<dbReference type="NCBIfam" id="NF038196">
    <property type="entry name" value="ferrodoxin_EFR1"/>
    <property type="match status" value="1"/>
</dbReference>
<keyword evidence="3" id="KW-0411">Iron-sulfur</keyword>
<evidence type="ECO:0000256" key="3">
    <source>
        <dbReference type="ARBA" id="ARBA00023014"/>
    </source>
</evidence>
<feature type="domain" description="4Fe-4S ferredoxin-type" evidence="4">
    <location>
        <begin position="220"/>
        <end position="241"/>
    </location>
</feature>
<dbReference type="Pfam" id="PF00037">
    <property type="entry name" value="Fer4"/>
    <property type="match status" value="1"/>
</dbReference>
<evidence type="ECO:0000313" key="5">
    <source>
        <dbReference type="EMBL" id="AIQ60416.1"/>
    </source>
</evidence>
<dbReference type="Proteomes" id="UP000029518">
    <property type="component" value="Chromosome"/>
</dbReference>
<sequence length="258" mass="29003">MNKTVDLYYFSGTGNTKAIVDFVVRTLKTYNIRTSLNLIGSGYMPSSPVNDLWLAFPVNSQSVSPFIWRFFRWLPKSQGTRVYVIATLNNSAHILEPLYTLLKNKGYIPVSACEISMPNNMLDAEASPEDDLGRLSAAYQKAETFVHQALAGESVWKSEYPGSKAVSVLSRRTVLPWMSMRLMLRLRTVPSKCISCELCVLQCPTGNIVVVDDLPYHGYKCDFCMKCAANCPRKAIVVSGKDKIHFRNARMHKSTLEQ</sequence>
<evidence type="ECO:0000259" key="4">
    <source>
        <dbReference type="PROSITE" id="PS51379"/>
    </source>
</evidence>
<dbReference type="PROSITE" id="PS51379">
    <property type="entry name" value="4FE4S_FER_2"/>
    <property type="match status" value="2"/>
</dbReference>
<keyword evidence="6" id="KW-1185">Reference proteome</keyword>
<dbReference type="InterPro" id="IPR017896">
    <property type="entry name" value="4Fe4S_Fe-S-bd"/>
</dbReference>
<dbReference type="GO" id="GO:0046872">
    <property type="term" value="F:metal ion binding"/>
    <property type="evidence" value="ECO:0007669"/>
    <property type="project" value="UniProtKB-KW"/>
</dbReference>
<dbReference type="InterPro" id="IPR029039">
    <property type="entry name" value="Flavoprotein-like_sf"/>
</dbReference>
<dbReference type="Gene3D" id="3.30.70.20">
    <property type="match status" value="1"/>
</dbReference>
<dbReference type="KEGG" id="pbd:PBOR_28275"/>
<evidence type="ECO:0000256" key="1">
    <source>
        <dbReference type="ARBA" id="ARBA00022723"/>
    </source>
</evidence>
<dbReference type="InterPro" id="IPR047964">
    <property type="entry name" value="EFR1-like"/>
</dbReference>
<dbReference type="RefSeq" id="WP_042217015.1">
    <property type="nucleotide sequence ID" value="NZ_CP009285.1"/>
</dbReference>
<dbReference type="GO" id="GO:0051536">
    <property type="term" value="F:iron-sulfur cluster binding"/>
    <property type="evidence" value="ECO:0007669"/>
    <property type="project" value="UniProtKB-KW"/>
</dbReference>
<dbReference type="InterPro" id="IPR017900">
    <property type="entry name" value="4Fe4S_Fe_S_CS"/>
</dbReference>
<dbReference type="AlphaFoldDB" id="A0A089LG13"/>
<protein>
    <recommendedName>
        <fullName evidence="4">4Fe-4S ferredoxin-type domain-containing protein</fullName>
    </recommendedName>
</protein>
<dbReference type="OrthoDB" id="9813995at2"/>
<proteinExistence type="predicted"/>